<accession>F7SVL9</accession>
<reference evidence="2 3" key="1">
    <citation type="submission" date="2011-06" db="EMBL/GenBank/DDBJ databases">
        <authorList>
            <person name="Bador J."/>
            <person name="Amoureux L."/>
            <person name="Neuwirth C."/>
        </authorList>
    </citation>
    <scope>NUCLEOTIDE SEQUENCE [LARGE SCALE GENOMIC DNA]</scope>
    <source>
        <strain evidence="2 3">AXX-A</strain>
    </source>
</reference>
<dbReference type="Proteomes" id="UP000004853">
    <property type="component" value="Unassembled WGS sequence"/>
</dbReference>
<dbReference type="HOGENOM" id="CLU_2447863_0_0_4"/>
<name>F7SVL9_9BURK</name>
<comment type="caution">
    <text evidence="2">The sequence shown here is derived from an EMBL/GenBank/DDBJ whole genome shotgun (WGS) entry which is preliminary data.</text>
</comment>
<proteinExistence type="predicted"/>
<protein>
    <submittedName>
        <fullName evidence="2">Uncharacterized protein</fullName>
    </submittedName>
</protein>
<feature type="compositionally biased region" description="Basic and acidic residues" evidence="1">
    <location>
        <begin position="68"/>
        <end position="89"/>
    </location>
</feature>
<feature type="region of interest" description="Disordered" evidence="1">
    <location>
        <begin position="45"/>
        <end position="89"/>
    </location>
</feature>
<dbReference type="PATRIC" id="fig|1003200.3.peg.683"/>
<evidence type="ECO:0000313" key="2">
    <source>
        <dbReference type="EMBL" id="EGP47800.1"/>
    </source>
</evidence>
<dbReference type="EMBL" id="AFRQ01000028">
    <property type="protein sequence ID" value="EGP47800.1"/>
    <property type="molecule type" value="Genomic_DNA"/>
</dbReference>
<evidence type="ECO:0000256" key="1">
    <source>
        <dbReference type="SAM" id="MobiDB-lite"/>
    </source>
</evidence>
<dbReference type="AlphaFoldDB" id="F7SVL9"/>
<organism evidence="2 3">
    <name type="scientific">Achromobacter insuavis AXX-A</name>
    <dbReference type="NCBI Taxonomy" id="1003200"/>
    <lineage>
        <taxon>Bacteria</taxon>
        <taxon>Pseudomonadati</taxon>
        <taxon>Pseudomonadota</taxon>
        <taxon>Betaproteobacteria</taxon>
        <taxon>Burkholderiales</taxon>
        <taxon>Alcaligenaceae</taxon>
        <taxon>Achromobacter</taxon>
    </lineage>
</organism>
<gene>
    <name evidence="2" type="ORF">AXXA_03569</name>
</gene>
<evidence type="ECO:0000313" key="3">
    <source>
        <dbReference type="Proteomes" id="UP000004853"/>
    </source>
</evidence>
<sequence>MTMHKPTLPQLAQAHAAARLRGTLADALRSPALARCLEITALALSQPRADRYRPPPAAPPAQSQFLAHPDHFTPPRRDIKRASAGDKDE</sequence>